<protein>
    <submittedName>
        <fullName evidence="2">DUF4386 domain-containing protein</fullName>
    </submittedName>
</protein>
<feature type="transmembrane region" description="Helical" evidence="1">
    <location>
        <begin position="18"/>
        <end position="39"/>
    </location>
</feature>
<keyword evidence="3" id="KW-1185">Reference proteome</keyword>
<dbReference type="Proteomes" id="UP001058271">
    <property type="component" value="Chromosome"/>
</dbReference>
<organism evidence="2 3">
    <name type="scientific">Dactylosporangium roseum</name>
    <dbReference type="NCBI Taxonomy" id="47989"/>
    <lineage>
        <taxon>Bacteria</taxon>
        <taxon>Bacillati</taxon>
        <taxon>Actinomycetota</taxon>
        <taxon>Actinomycetes</taxon>
        <taxon>Micromonosporales</taxon>
        <taxon>Micromonosporaceae</taxon>
        <taxon>Dactylosporangium</taxon>
    </lineage>
</organism>
<keyword evidence="1" id="KW-0472">Membrane</keyword>
<feature type="transmembrane region" description="Helical" evidence="1">
    <location>
        <begin position="202"/>
        <end position="220"/>
    </location>
</feature>
<keyword evidence="1" id="KW-1133">Transmembrane helix</keyword>
<accession>A0ABY5YWB9</accession>
<dbReference type="RefSeq" id="WP_260723319.1">
    <property type="nucleotide sequence ID" value="NZ_BAAABS010000037.1"/>
</dbReference>
<feature type="transmembrane region" description="Helical" evidence="1">
    <location>
        <begin position="176"/>
        <end position="196"/>
    </location>
</feature>
<feature type="transmembrane region" description="Helical" evidence="1">
    <location>
        <begin position="145"/>
        <end position="169"/>
    </location>
</feature>
<sequence>MTAAAATTRRRSQAGPPLGVLAVVFTALFLGGLFLGTILGGGKPYPSPFGATPDILEYFRDHATAVRVGGALQFAAAIPLAIYAATVSARLHQLGVRAPGATIALAGGLLSSGFLALSGLLGWVMSRAEVLDEPALVRGLQYLNFAAGGPGHVVPLGLLVAGVAVPGLLARLLPRWLAWAGLVIAAIAEVATLSLLVDAAAYLLPIARFAGLAWLIVVGFRLPQQRPSRAGELRP</sequence>
<evidence type="ECO:0000256" key="1">
    <source>
        <dbReference type="SAM" id="Phobius"/>
    </source>
</evidence>
<name>A0ABY5YWB9_9ACTN</name>
<feature type="transmembrane region" description="Helical" evidence="1">
    <location>
        <begin position="103"/>
        <end position="125"/>
    </location>
</feature>
<reference evidence="2" key="1">
    <citation type="submission" date="2021-04" db="EMBL/GenBank/DDBJ databases">
        <title>Biosynthetic gene clusters of Dactylosporangioum roseum.</title>
        <authorList>
            <person name="Hartkoorn R.C."/>
            <person name="Beaudoing E."/>
            <person name="Hot D."/>
            <person name="Moureu S."/>
        </authorList>
    </citation>
    <scope>NUCLEOTIDE SEQUENCE</scope>
    <source>
        <strain evidence="2">NRRL B-16295</strain>
    </source>
</reference>
<evidence type="ECO:0000313" key="2">
    <source>
        <dbReference type="EMBL" id="UWZ34029.1"/>
    </source>
</evidence>
<gene>
    <name evidence="2" type="ORF">Drose_22525</name>
</gene>
<proteinExistence type="predicted"/>
<evidence type="ECO:0000313" key="3">
    <source>
        <dbReference type="Proteomes" id="UP001058271"/>
    </source>
</evidence>
<keyword evidence="1" id="KW-0812">Transmembrane</keyword>
<dbReference type="EMBL" id="CP073721">
    <property type="protein sequence ID" value="UWZ34029.1"/>
    <property type="molecule type" value="Genomic_DNA"/>
</dbReference>
<feature type="transmembrane region" description="Helical" evidence="1">
    <location>
        <begin position="71"/>
        <end position="91"/>
    </location>
</feature>